<name>A0A9W4SD18_9GLOM</name>
<organism evidence="3 4">
    <name type="scientific">Funneliformis geosporum</name>
    <dbReference type="NCBI Taxonomy" id="1117311"/>
    <lineage>
        <taxon>Eukaryota</taxon>
        <taxon>Fungi</taxon>
        <taxon>Fungi incertae sedis</taxon>
        <taxon>Mucoromycota</taxon>
        <taxon>Glomeromycotina</taxon>
        <taxon>Glomeromycetes</taxon>
        <taxon>Glomerales</taxon>
        <taxon>Glomeraceae</taxon>
        <taxon>Funneliformis</taxon>
    </lineage>
</organism>
<keyword evidence="4" id="KW-1185">Reference proteome</keyword>
<keyword evidence="1" id="KW-0238">DNA-binding</keyword>
<feature type="DNA-binding region" description="HMG box" evidence="1">
    <location>
        <begin position="44"/>
        <end position="111"/>
    </location>
</feature>
<evidence type="ECO:0000313" key="3">
    <source>
        <dbReference type="EMBL" id="CAI2162778.1"/>
    </source>
</evidence>
<protein>
    <submittedName>
        <fullName evidence="3">13300_t:CDS:1</fullName>
    </submittedName>
</protein>
<reference evidence="3" key="1">
    <citation type="submission" date="2022-08" db="EMBL/GenBank/DDBJ databases">
        <authorList>
            <person name="Kallberg Y."/>
            <person name="Tangrot J."/>
            <person name="Rosling A."/>
        </authorList>
    </citation>
    <scope>NUCLEOTIDE SEQUENCE</scope>
    <source>
        <strain evidence="3">Wild A</strain>
    </source>
</reference>
<evidence type="ECO:0000259" key="2">
    <source>
        <dbReference type="PROSITE" id="PS50118"/>
    </source>
</evidence>
<dbReference type="GO" id="GO:0005634">
    <property type="term" value="C:nucleus"/>
    <property type="evidence" value="ECO:0007669"/>
    <property type="project" value="UniProtKB-UniRule"/>
</dbReference>
<dbReference type="PROSITE" id="PS50118">
    <property type="entry name" value="HMG_BOX_2"/>
    <property type="match status" value="1"/>
</dbReference>
<feature type="domain" description="HMG box" evidence="2">
    <location>
        <begin position="44"/>
        <end position="111"/>
    </location>
</feature>
<keyword evidence="1" id="KW-0539">Nucleus</keyword>
<dbReference type="Gene3D" id="1.10.30.10">
    <property type="entry name" value="High mobility group box domain"/>
    <property type="match status" value="1"/>
</dbReference>
<gene>
    <name evidence="3" type="ORF">FWILDA_LOCUS733</name>
</gene>
<dbReference type="EMBL" id="CAMKVN010000052">
    <property type="protein sequence ID" value="CAI2162778.1"/>
    <property type="molecule type" value="Genomic_DNA"/>
</dbReference>
<sequence length="200" mass="23210">MAAANFSLEFLTNNLMEKIDRKMIFPPHLNDPVELLAFNRANRPSRPPNGFLLCRKNVNSIAKEVGIANMRVISKVAGIFWRSATLEEKEMYENLANEVSTVYTQRYNVEKSIQSNQPTLMRRISPVYIPYYIPESPRFNSYFNDINAPMITQMEHPLNTNFLSEQFPNGFELYNETNTLVTEFPLFNGSPEYFSTIFEQ</sequence>
<dbReference type="Proteomes" id="UP001153678">
    <property type="component" value="Unassembled WGS sequence"/>
</dbReference>
<proteinExistence type="predicted"/>
<dbReference type="InterPro" id="IPR009071">
    <property type="entry name" value="HMG_box_dom"/>
</dbReference>
<evidence type="ECO:0000313" key="4">
    <source>
        <dbReference type="Proteomes" id="UP001153678"/>
    </source>
</evidence>
<dbReference type="AlphaFoldDB" id="A0A9W4SD18"/>
<accession>A0A9W4SD18</accession>
<dbReference type="GO" id="GO:0003677">
    <property type="term" value="F:DNA binding"/>
    <property type="evidence" value="ECO:0007669"/>
    <property type="project" value="UniProtKB-UniRule"/>
</dbReference>
<dbReference type="OrthoDB" id="6247875at2759"/>
<comment type="caution">
    <text evidence="3">The sequence shown here is derived from an EMBL/GenBank/DDBJ whole genome shotgun (WGS) entry which is preliminary data.</text>
</comment>
<evidence type="ECO:0000256" key="1">
    <source>
        <dbReference type="PROSITE-ProRule" id="PRU00267"/>
    </source>
</evidence>
<dbReference type="InterPro" id="IPR036910">
    <property type="entry name" value="HMG_box_dom_sf"/>
</dbReference>
<dbReference type="SUPFAM" id="SSF47095">
    <property type="entry name" value="HMG-box"/>
    <property type="match status" value="1"/>
</dbReference>